<dbReference type="EMBL" id="BLYV01000388">
    <property type="protein sequence ID" value="GFP13892.1"/>
    <property type="molecule type" value="Genomic_DNA"/>
</dbReference>
<evidence type="ECO:0000256" key="4">
    <source>
        <dbReference type="ARBA" id="ARBA00022679"/>
    </source>
</evidence>
<keyword evidence="5" id="KW-0663">Pyridoxal phosphate</keyword>
<dbReference type="InterPro" id="IPR015422">
    <property type="entry name" value="PyrdxlP-dep_Trfase_small"/>
</dbReference>
<evidence type="ECO:0000256" key="1">
    <source>
        <dbReference type="ARBA" id="ARBA00001933"/>
    </source>
</evidence>
<dbReference type="Proteomes" id="UP000630086">
    <property type="component" value="Unassembled WGS sequence"/>
</dbReference>
<dbReference type="Gene3D" id="3.40.640.10">
    <property type="entry name" value="Type I PLP-dependent aspartate aminotransferase-like (Major domain)"/>
    <property type="match status" value="1"/>
</dbReference>
<dbReference type="PANTHER" id="PTHR43586:SF8">
    <property type="entry name" value="CYSTEINE DESULFURASE 1, CHLOROPLASTIC"/>
    <property type="match status" value="1"/>
</dbReference>
<evidence type="ECO:0000256" key="2">
    <source>
        <dbReference type="ARBA" id="ARBA00010447"/>
    </source>
</evidence>
<dbReference type="Pfam" id="PF00266">
    <property type="entry name" value="Aminotran_5"/>
    <property type="match status" value="1"/>
</dbReference>
<dbReference type="GO" id="GO:0006534">
    <property type="term" value="P:cysteine metabolic process"/>
    <property type="evidence" value="ECO:0007669"/>
    <property type="project" value="InterPro"/>
</dbReference>
<dbReference type="GO" id="GO:0030170">
    <property type="term" value="F:pyridoxal phosphate binding"/>
    <property type="evidence" value="ECO:0007669"/>
    <property type="project" value="InterPro"/>
</dbReference>
<dbReference type="InterPro" id="IPR016454">
    <property type="entry name" value="Cysteine_dSase"/>
</dbReference>
<sequence length="412" mass="46197">MDKNIKQIRDNFPILKRKINDSPLIYLDNAATAQIPVSVSKKMMHFDETYRANVHRGVHTLGMWATKYYESVREKVKDFIHAKSEREIVFTSGCTDSLNLVANTYGEQNIQAGDEIVVSIMEHHSNLLPWQQLAMRKHAKLKFIELDQEQKLDLADAKKKITPKTKIIAVAQVSNVLGCINPIKELAQLAHQNNAVIVVDGAQAIGHFDVNVQELEADFYAFSGHKMFGPDGIGVLYGRKKLLEKMPPYRLGGEMIANVTREGATWAPVPQKFEAGTPNIEGAIGLEGAIDFIEHVGLDKLRQYEQDLIDYVFPKIQKIAGLTFYGPQNISERSSVISFNMQGIHPHDLATALDLEGIEVRAGHHCAQPLMETLGVESTVRASFAIYNTQEEADKFLSALVVIKEFFQNELR</sequence>
<evidence type="ECO:0000313" key="8">
    <source>
        <dbReference type="EMBL" id="AYE62139.1"/>
    </source>
</evidence>
<dbReference type="AlphaFoldDB" id="A0A0D5MK50"/>
<dbReference type="PIRSF" id="PIRSF005572">
    <property type="entry name" value="NifS"/>
    <property type="match status" value="1"/>
</dbReference>
<protein>
    <recommendedName>
        <fullName evidence="3">cysteine desulfurase</fullName>
        <ecNumber evidence="3">2.8.1.7</ecNumber>
    </recommendedName>
</protein>
<reference evidence="9" key="2">
    <citation type="submission" date="2020-07" db="EMBL/GenBank/DDBJ databases">
        <title>Draft genome sequence of Lactobacillus helveticus strain JCM 1062.</title>
        <authorList>
            <person name="Endo A."/>
            <person name="Maeno S."/>
            <person name="Kido Y."/>
        </authorList>
    </citation>
    <scope>NUCLEOTIDE SEQUENCE</scope>
    <source>
        <strain evidence="9">JCM 1062</strain>
    </source>
</reference>
<dbReference type="InterPro" id="IPR000192">
    <property type="entry name" value="Aminotrans_V_dom"/>
</dbReference>
<dbReference type="PANTHER" id="PTHR43586">
    <property type="entry name" value="CYSTEINE DESULFURASE"/>
    <property type="match status" value="1"/>
</dbReference>
<evidence type="ECO:0000256" key="6">
    <source>
        <dbReference type="ARBA" id="ARBA00050776"/>
    </source>
</evidence>
<dbReference type="EC" id="2.8.1.7" evidence="3"/>
<name>A0A0D5MK50_LACHE</name>
<dbReference type="SUPFAM" id="SSF53383">
    <property type="entry name" value="PLP-dependent transferases"/>
    <property type="match status" value="1"/>
</dbReference>
<dbReference type="GO" id="GO:0031071">
    <property type="term" value="F:cysteine desulfurase activity"/>
    <property type="evidence" value="ECO:0007669"/>
    <property type="project" value="UniProtKB-EC"/>
</dbReference>
<feature type="domain" description="Aminotransferase class V" evidence="7">
    <location>
        <begin position="25"/>
        <end position="396"/>
    </location>
</feature>
<dbReference type="EMBL" id="CP017982">
    <property type="protein sequence ID" value="AYE62139.1"/>
    <property type="molecule type" value="Genomic_DNA"/>
</dbReference>
<evidence type="ECO:0000256" key="3">
    <source>
        <dbReference type="ARBA" id="ARBA00012239"/>
    </source>
</evidence>
<dbReference type="KEGG" id="lhd:HUO_09035"/>
<dbReference type="InterPro" id="IPR010970">
    <property type="entry name" value="Cys_dSase_SufS"/>
</dbReference>
<dbReference type="InterPro" id="IPR015421">
    <property type="entry name" value="PyrdxlP-dep_Trfase_major"/>
</dbReference>
<evidence type="ECO:0000259" key="7">
    <source>
        <dbReference type="Pfam" id="PF00266"/>
    </source>
</evidence>
<dbReference type="RefSeq" id="WP_003626808.1">
    <property type="nucleotide sequence ID" value="NZ_AP023028.1"/>
</dbReference>
<keyword evidence="4" id="KW-0808">Transferase</keyword>
<organism evidence="8 10">
    <name type="scientific">Lactobacillus helveticus</name>
    <name type="common">Lactobacillus suntoryeus</name>
    <dbReference type="NCBI Taxonomy" id="1587"/>
    <lineage>
        <taxon>Bacteria</taxon>
        <taxon>Bacillati</taxon>
        <taxon>Bacillota</taxon>
        <taxon>Bacilli</taxon>
        <taxon>Lactobacillales</taxon>
        <taxon>Lactobacillaceae</taxon>
        <taxon>Lactobacillus</taxon>
    </lineage>
</organism>
<reference evidence="8 10" key="1">
    <citation type="submission" date="2016-10" db="EMBL/GenBank/DDBJ databases">
        <title>Complete genomic sequencing of Lactobacillus helveticus LH99 and comparative genome analysis.</title>
        <authorList>
            <person name="Li N."/>
            <person name="You C."/>
            <person name="Liu Z."/>
        </authorList>
    </citation>
    <scope>NUCLEOTIDE SEQUENCE [LARGE SCALE GENOMIC DNA]</scope>
    <source>
        <strain evidence="8 10">LH99</strain>
    </source>
</reference>
<dbReference type="CDD" id="cd06453">
    <property type="entry name" value="SufS_like"/>
    <property type="match status" value="1"/>
</dbReference>
<comment type="cofactor">
    <cofactor evidence="1">
        <name>pyridoxal 5'-phosphate</name>
        <dbReference type="ChEBI" id="CHEBI:597326"/>
    </cofactor>
</comment>
<dbReference type="Gene3D" id="3.90.1150.10">
    <property type="entry name" value="Aspartate Aminotransferase, domain 1"/>
    <property type="match status" value="1"/>
</dbReference>
<gene>
    <name evidence="9" type="primary">sufS</name>
    <name evidence="8" type="ORF">BC335_1742</name>
    <name evidence="9" type="ORF">LHEJCM1062_17640</name>
</gene>
<evidence type="ECO:0000313" key="10">
    <source>
        <dbReference type="Proteomes" id="UP000267794"/>
    </source>
</evidence>
<dbReference type="InterPro" id="IPR015424">
    <property type="entry name" value="PyrdxlP-dep_Trfase"/>
</dbReference>
<dbReference type="NCBIfam" id="TIGR01979">
    <property type="entry name" value="sufS"/>
    <property type="match status" value="1"/>
</dbReference>
<accession>A0A0D5MK50</accession>
<dbReference type="Proteomes" id="UP000267794">
    <property type="component" value="Chromosome"/>
</dbReference>
<evidence type="ECO:0000256" key="5">
    <source>
        <dbReference type="ARBA" id="ARBA00022898"/>
    </source>
</evidence>
<comment type="similarity">
    <text evidence="2">Belongs to the class-V pyridoxal-phosphate-dependent aminotransferase family. Csd subfamily.</text>
</comment>
<comment type="catalytic activity">
    <reaction evidence="6">
        <text>(sulfur carrier)-H + L-cysteine = (sulfur carrier)-SH + L-alanine</text>
        <dbReference type="Rhea" id="RHEA:43892"/>
        <dbReference type="Rhea" id="RHEA-COMP:14737"/>
        <dbReference type="Rhea" id="RHEA-COMP:14739"/>
        <dbReference type="ChEBI" id="CHEBI:29917"/>
        <dbReference type="ChEBI" id="CHEBI:35235"/>
        <dbReference type="ChEBI" id="CHEBI:57972"/>
        <dbReference type="ChEBI" id="CHEBI:64428"/>
        <dbReference type="EC" id="2.8.1.7"/>
    </reaction>
</comment>
<evidence type="ECO:0000313" key="9">
    <source>
        <dbReference type="EMBL" id="GFP13892.1"/>
    </source>
</evidence>
<proteinExistence type="inferred from homology"/>